<organism evidence="6 7">
    <name type="scientific">Arthrobacter gandavensis</name>
    <dbReference type="NCBI Taxonomy" id="169960"/>
    <lineage>
        <taxon>Bacteria</taxon>
        <taxon>Bacillati</taxon>
        <taxon>Actinomycetota</taxon>
        <taxon>Actinomycetes</taxon>
        <taxon>Micrococcales</taxon>
        <taxon>Micrococcaceae</taxon>
        <taxon>Arthrobacter</taxon>
    </lineage>
</organism>
<evidence type="ECO:0000256" key="1">
    <source>
        <dbReference type="ARBA" id="ARBA00022598"/>
    </source>
</evidence>
<reference evidence="6 7" key="1">
    <citation type="journal article" date="2019" name="Int. J. Syst. Evol. Microbiol.">
        <title>The Global Catalogue of Microorganisms (GCM) 10K type strain sequencing project: providing services to taxonomists for standard genome sequencing and annotation.</title>
        <authorList>
            <consortium name="The Broad Institute Genomics Platform"/>
            <consortium name="The Broad Institute Genome Sequencing Center for Infectious Disease"/>
            <person name="Wu L."/>
            <person name="Ma J."/>
        </authorList>
    </citation>
    <scope>NUCLEOTIDE SEQUENCE [LARGE SCALE GENOMIC DNA]</scope>
    <source>
        <strain evidence="6 7">JCM 13316</strain>
    </source>
</reference>
<keyword evidence="1 5" id="KW-0436">Ligase</keyword>
<evidence type="ECO:0000256" key="3">
    <source>
        <dbReference type="ARBA" id="ARBA00022840"/>
    </source>
</evidence>
<dbReference type="Pfam" id="PF04107">
    <property type="entry name" value="GCS2"/>
    <property type="match status" value="1"/>
</dbReference>
<dbReference type="InterPro" id="IPR006336">
    <property type="entry name" value="GCS2"/>
</dbReference>
<evidence type="ECO:0000256" key="2">
    <source>
        <dbReference type="ARBA" id="ARBA00022741"/>
    </source>
</evidence>
<dbReference type="PANTHER" id="PTHR36510:SF1">
    <property type="entry name" value="GLUTAMATE--CYSTEINE LIGASE 2-RELATED"/>
    <property type="match status" value="1"/>
</dbReference>
<dbReference type="Proteomes" id="UP001500784">
    <property type="component" value="Unassembled WGS sequence"/>
</dbReference>
<comment type="function">
    <text evidence="5">ATP-dependent carboxylate-amine ligase which exhibits weak glutamate--cysteine ligase activity.</text>
</comment>
<dbReference type="GO" id="GO:0016874">
    <property type="term" value="F:ligase activity"/>
    <property type="evidence" value="ECO:0007669"/>
    <property type="project" value="UniProtKB-KW"/>
</dbReference>
<gene>
    <name evidence="6" type="ORF">GCM10009688_19050</name>
</gene>
<dbReference type="Gene3D" id="3.30.590.20">
    <property type="match status" value="1"/>
</dbReference>
<comment type="catalytic activity">
    <reaction evidence="4 5">
        <text>L-cysteine + L-glutamate + ATP = gamma-L-glutamyl-L-cysteine + ADP + phosphate + H(+)</text>
        <dbReference type="Rhea" id="RHEA:13285"/>
        <dbReference type="ChEBI" id="CHEBI:15378"/>
        <dbReference type="ChEBI" id="CHEBI:29985"/>
        <dbReference type="ChEBI" id="CHEBI:30616"/>
        <dbReference type="ChEBI" id="CHEBI:35235"/>
        <dbReference type="ChEBI" id="CHEBI:43474"/>
        <dbReference type="ChEBI" id="CHEBI:58173"/>
        <dbReference type="ChEBI" id="CHEBI:456216"/>
        <dbReference type="EC" id="6.3.2.2"/>
    </reaction>
</comment>
<dbReference type="EC" id="6.3.2.2" evidence="5"/>
<dbReference type="PANTHER" id="PTHR36510">
    <property type="entry name" value="GLUTAMATE--CYSTEINE LIGASE 2-RELATED"/>
    <property type="match status" value="1"/>
</dbReference>
<dbReference type="InterPro" id="IPR014746">
    <property type="entry name" value="Gln_synth/guanido_kin_cat_dom"/>
</dbReference>
<dbReference type="HAMAP" id="MF_01609">
    <property type="entry name" value="Glu_cys_ligase_2"/>
    <property type="match status" value="1"/>
</dbReference>
<dbReference type="EMBL" id="BAAALV010000002">
    <property type="protein sequence ID" value="GAA1914296.1"/>
    <property type="molecule type" value="Genomic_DNA"/>
</dbReference>
<dbReference type="InterPro" id="IPR050141">
    <property type="entry name" value="GCL_type2/YbdK_subfam"/>
</dbReference>
<dbReference type="InterPro" id="IPR011793">
    <property type="entry name" value="YbdK"/>
</dbReference>
<dbReference type="NCBIfam" id="TIGR02050">
    <property type="entry name" value="gshA_cyan_rel"/>
    <property type="match status" value="1"/>
</dbReference>
<dbReference type="SUPFAM" id="SSF55931">
    <property type="entry name" value="Glutamine synthetase/guanido kinase"/>
    <property type="match status" value="1"/>
</dbReference>
<name>A0ABN2P7W8_9MICC</name>
<evidence type="ECO:0000313" key="7">
    <source>
        <dbReference type="Proteomes" id="UP001500784"/>
    </source>
</evidence>
<sequence length="365" mass="38115">MATFGIEEEFLLVDPATGLPAPRAEEISRALAAQPALPATDLPSPVGQSEFLACQLETSTIICETLDDAVVSLLGARTAIAAAAASAGIGVVPSGAAPRIADTPAEVTGTERYRAMGELTGAVAGEHYVNGTHIHVAVPSRDSGITALNKLRPWLSTLAALAGNSPFWRGMDTSFSSWRLIHYRRWSVQGCPPEFADAADYDRRLARLLGSDAVLDSGHIGWAARLSQRYPTVEVRVGDAQLQAADSVLLAALVRGLVLSTAAAPDSHPDPELLDAGLWQAARYGLGGRLMGVLGDSSAAAEQVDALVDHIRPALDENGDLAYVLAGVQRMLTEGTGAVRQRAAYAAGGWDGLTRLYGSALTTGA</sequence>
<evidence type="ECO:0000256" key="4">
    <source>
        <dbReference type="ARBA" id="ARBA00048819"/>
    </source>
</evidence>
<evidence type="ECO:0000313" key="6">
    <source>
        <dbReference type="EMBL" id="GAA1914296.1"/>
    </source>
</evidence>
<protein>
    <recommendedName>
        <fullName evidence="5">Putative glutamate--cysteine ligase 2</fullName>
        <ecNumber evidence="5">6.3.2.2</ecNumber>
    </recommendedName>
    <alternativeName>
        <fullName evidence="5">Gamma-glutamylcysteine synthetase 2</fullName>
        <shortName evidence="5">GCS 2</shortName>
        <shortName evidence="5">Gamma-GCS 2</shortName>
    </alternativeName>
</protein>
<accession>A0ABN2P7W8</accession>
<proteinExistence type="inferred from homology"/>
<evidence type="ECO:0000256" key="5">
    <source>
        <dbReference type="HAMAP-Rule" id="MF_01609"/>
    </source>
</evidence>
<comment type="similarity">
    <text evidence="5">Belongs to the glutamate--cysteine ligase type 2 family. YbdK subfamily.</text>
</comment>
<keyword evidence="2 5" id="KW-0547">Nucleotide-binding</keyword>
<comment type="caution">
    <text evidence="6">The sequence shown here is derived from an EMBL/GenBank/DDBJ whole genome shotgun (WGS) entry which is preliminary data.</text>
</comment>
<keyword evidence="3 5" id="KW-0067">ATP-binding</keyword>
<dbReference type="RefSeq" id="WP_152226915.1">
    <property type="nucleotide sequence ID" value="NZ_BAAALV010000002.1"/>
</dbReference>
<keyword evidence="7" id="KW-1185">Reference proteome</keyword>